<accession>A0AA39N9N1</accession>
<evidence type="ECO:0000256" key="1">
    <source>
        <dbReference type="SAM" id="MobiDB-lite"/>
    </source>
</evidence>
<organism evidence="2 3">
    <name type="scientific">Armillaria novae-zelandiae</name>
    <dbReference type="NCBI Taxonomy" id="153914"/>
    <lineage>
        <taxon>Eukaryota</taxon>
        <taxon>Fungi</taxon>
        <taxon>Dikarya</taxon>
        <taxon>Basidiomycota</taxon>
        <taxon>Agaricomycotina</taxon>
        <taxon>Agaricomycetes</taxon>
        <taxon>Agaricomycetidae</taxon>
        <taxon>Agaricales</taxon>
        <taxon>Marasmiineae</taxon>
        <taxon>Physalacriaceae</taxon>
        <taxon>Armillaria</taxon>
    </lineage>
</organism>
<gene>
    <name evidence="2" type="ORF">IW261DRAFT_1576762</name>
</gene>
<sequence length="296" mass="32914">MAHLTPYNTTKVSAMGSKRVNAPKLTHAQKKQATSNAAKRAKKRAMTARMSNRSKSTSDNSQETPTHQNNGDRQHHAILYPSSVVNNTQASNTMMNSDMTDINMTGMEIETDEDPATEVMRLKAQLAEALEQVKAVTAAGAGQGNPAEAIQELKKPKGEAGDKKQGFILKQAIGLEDDVAMYKKIMMRARVKTNTIKAGINFKHEYKNQNKETLGKVFKVSHTVMPNDTDHEKEFAAYLTQKCFPVDWAQAKIVKQFIQNNQKHARKNGHLPKVGSDTEEEPEDEFLNVDVEAANY</sequence>
<comment type="caution">
    <text evidence="2">The sequence shown here is derived from an EMBL/GenBank/DDBJ whole genome shotgun (WGS) entry which is preliminary data.</text>
</comment>
<proteinExistence type="predicted"/>
<evidence type="ECO:0000313" key="2">
    <source>
        <dbReference type="EMBL" id="KAK0461539.1"/>
    </source>
</evidence>
<evidence type="ECO:0000313" key="3">
    <source>
        <dbReference type="Proteomes" id="UP001175227"/>
    </source>
</evidence>
<reference evidence="2" key="1">
    <citation type="submission" date="2023-06" db="EMBL/GenBank/DDBJ databases">
        <authorList>
            <consortium name="Lawrence Berkeley National Laboratory"/>
            <person name="Ahrendt S."/>
            <person name="Sahu N."/>
            <person name="Indic B."/>
            <person name="Wong-Bajracharya J."/>
            <person name="Merenyi Z."/>
            <person name="Ke H.-M."/>
            <person name="Monk M."/>
            <person name="Kocsube S."/>
            <person name="Drula E."/>
            <person name="Lipzen A."/>
            <person name="Balint B."/>
            <person name="Henrissat B."/>
            <person name="Andreopoulos B."/>
            <person name="Martin F.M."/>
            <person name="Harder C.B."/>
            <person name="Rigling D."/>
            <person name="Ford K.L."/>
            <person name="Foster G.D."/>
            <person name="Pangilinan J."/>
            <person name="Papanicolaou A."/>
            <person name="Barry K."/>
            <person name="LaButti K."/>
            <person name="Viragh M."/>
            <person name="Koriabine M."/>
            <person name="Yan M."/>
            <person name="Riley R."/>
            <person name="Champramary S."/>
            <person name="Plett K.L."/>
            <person name="Tsai I.J."/>
            <person name="Slot J."/>
            <person name="Sipos G."/>
            <person name="Plett J."/>
            <person name="Nagy L.G."/>
            <person name="Grigoriev I.V."/>
        </authorList>
    </citation>
    <scope>NUCLEOTIDE SEQUENCE</scope>
    <source>
        <strain evidence="2">ICMP 16352</strain>
    </source>
</reference>
<dbReference type="EMBL" id="JAUEPR010000141">
    <property type="protein sequence ID" value="KAK0461539.1"/>
    <property type="molecule type" value="Genomic_DNA"/>
</dbReference>
<feature type="compositionally biased region" description="Polar residues" evidence="1">
    <location>
        <begin position="53"/>
        <end position="69"/>
    </location>
</feature>
<name>A0AA39N9N1_9AGAR</name>
<feature type="region of interest" description="Disordered" evidence="1">
    <location>
        <begin position="1"/>
        <end position="74"/>
    </location>
</feature>
<feature type="region of interest" description="Disordered" evidence="1">
    <location>
        <begin position="265"/>
        <end position="284"/>
    </location>
</feature>
<protein>
    <submittedName>
        <fullName evidence="2">Uncharacterized protein</fullName>
    </submittedName>
</protein>
<feature type="compositionally biased region" description="Polar residues" evidence="1">
    <location>
        <begin position="1"/>
        <end position="12"/>
    </location>
</feature>
<dbReference type="AlphaFoldDB" id="A0AA39N9N1"/>
<keyword evidence="3" id="KW-1185">Reference proteome</keyword>
<dbReference type="Proteomes" id="UP001175227">
    <property type="component" value="Unassembled WGS sequence"/>
</dbReference>